<comment type="caution">
    <text evidence="2">The sequence shown here is derived from an EMBL/GenBank/DDBJ whole genome shotgun (WGS) entry which is preliminary data.</text>
</comment>
<dbReference type="AlphaFoldDB" id="A0AAD5QDP7"/>
<proteinExistence type="predicted"/>
<evidence type="ECO:0000313" key="3">
    <source>
        <dbReference type="Proteomes" id="UP001196413"/>
    </source>
</evidence>
<dbReference type="EMBL" id="JAHQIW010000446">
    <property type="protein sequence ID" value="KAJ1348163.1"/>
    <property type="molecule type" value="Genomic_DNA"/>
</dbReference>
<reference evidence="2" key="1">
    <citation type="submission" date="2021-06" db="EMBL/GenBank/DDBJ databases">
        <title>Parelaphostrongylus tenuis whole genome reference sequence.</title>
        <authorList>
            <person name="Garwood T.J."/>
            <person name="Larsen P.A."/>
            <person name="Fountain-Jones N.M."/>
            <person name="Garbe J.R."/>
            <person name="Macchietto M.G."/>
            <person name="Kania S.A."/>
            <person name="Gerhold R.W."/>
            <person name="Richards J.E."/>
            <person name="Wolf T.M."/>
        </authorList>
    </citation>
    <scope>NUCLEOTIDE SEQUENCE</scope>
    <source>
        <strain evidence="2">MNPRO001-30</strain>
        <tissue evidence="2">Meninges</tissue>
    </source>
</reference>
<protein>
    <submittedName>
        <fullName evidence="2">Uncharacterized protein</fullName>
    </submittedName>
</protein>
<keyword evidence="3" id="KW-1185">Reference proteome</keyword>
<dbReference type="Proteomes" id="UP001196413">
    <property type="component" value="Unassembled WGS sequence"/>
</dbReference>
<feature type="region of interest" description="Disordered" evidence="1">
    <location>
        <begin position="37"/>
        <end position="71"/>
    </location>
</feature>
<organism evidence="2 3">
    <name type="scientific">Parelaphostrongylus tenuis</name>
    <name type="common">Meningeal worm</name>
    <dbReference type="NCBI Taxonomy" id="148309"/>
    <lineage>
        <taxon>Eukaryota</taxon>
        <taxon>Metazoa</taxon>
        <taxon>Ecdysozoa</taxon>
        <taxon>Nematoda</taxon>
        <taxon>Chromadorea</taxon>
        <taxon>Rhabditida</taxon>
        <taxon>Rhabditina</taxon>
        <taxon>Rhabditomorpha</taxon>
        <taxon>Strongyloidea</taxon>
        <taxon>Metastrongylidae</taxon>
        <taxon>Parelaphostrongylus</taxon>
    </lineage>
</organism>
<evidence type="ECO:0000313" key="2">
    <source>
        <dbReference type="EMBL" id="KAJ1348163.1"/>
    </source>
</evidence>
<accession>A0AAD5QDP7</accession>
<gene>
    <name evidence="2" type="ORF">KIN20_003406</name>
</gene>
<evidence type="ECO:0000256" key="1">
    <source>
        <dbReference type="SAM" id="MobiDB-lite"/>
    </source>
</evidence>
<sequence>MSELSEKILKSKSENSNPQMVRLKMLKKIISNFTPSELSLSGEEIREPKKPVVVENEPDQTEVTPPELSAT</sequence>
<name>A0AAD5QDP7_PARTN</name>
<feature type="compositionally biased region" description="Basic and acidic residues" evidence="1">
    <location>
        <begin position="43"/>
        <end position="52"/>
    </location>
</feature>